<keyword evidence="6 7" id="KW-0472">Membrane</keyword>
<evidence type="ECO:0000313" key="9">
    <source>
        <dbReference type="Proteomes" id="UP001595859"/>
    </source>
</evidence>
<feature type="transmembrane region" description="Helical" evidence="7">
    <location>
        <begin position="46"/>
        <end position="76"/>
    </location>
</feature>
<evidence type="ECO:0000256" key="1">
    <source>
        <dbReference type="ARBA" id="ARBA00004651"/>
    </source>
</evidence>
<evidence type="ECO:0000256" key="7">
    <source>
        <dbReference type="SAM" id="Phobius"/>
    </source>
</evidence>
<evidence type="ECO:0000256" key="3">
    <source>
        <dbReference type="ARBA" id="ARBA00022475"/>
    </source>
</evidence>
<evidence type="ECO:0000313" key="8">
    <source>
        <dbReference type="EMBL" id="MFC4856559.1"/>
    </source>
</evidence>
<feature type="transmembrane region" description="Helical" evidence="7">
    <location>
        <begin position="88"/>
        <end position="113"/>
    </location>
</feature>
<dbReference type="InterPro" id="IPR005524">
    <property type="entry name" value="DUF318"/>
</dbReference>
<keyword evidence="9" id="KW-1185">Reference proteome</keyword>
<organism evidence="8 9">
    <name type="scientific">Actinophytocola glycyrrhizae</name>
    <dbReference type="NCBI Taxonomy" id="2044873"/>
    <lineage>
        <taxon>Bacteria</taxon>
        <taxon>Bacillati</taxon>
        <taxon>Actinomycetota</taxon>
        <taxon>Actinomycetes</taxon>
        <taxon>Pseudonocardiales</taxon>
        <taxon>Pseudonocardiaceae</taxon>
    </lineage>
</organism>
<keyword evidence="4 7" id="KW-0812">Transmembrane</keyword>
<evidence type="ECO:0000256" key="2">
    <source>
        <dbReference type="ARBA" id="ARBA00006386"/>
    </source>
</evidence>
<dbReference type="Pfam" id="PF03773">
    <property type="entry name" value="ArsP_1"/>
    <property type="match status" value="1"/>
</dbReference>
<comment type="caution">
    <text evidence="8">The sequence shown here is derived from an EMBL/GenBank/DDBJ whole genome shotgun (WGS) entry which is preliminary data.</text>
</comment>
<feature type="transmembrane region" description="Helical" evidence="7">
    <location>
        <begin position="155"/>
        <end position="174"/>
    </location>
</feature>
<feature type="transmembrane region" description="Helical" evidence="7">
    <location>
        <begin position="214"/>
        <end position="232"/>
    </location>
</feature>
<dbReference type="RefSeq" id="WP_378058523.1">
    <property type="nucleotide sequence ID" value="NZ_JBHSIS010000010.1"/>
</dbReference>
<comment type="similarity">
    <text evidence="2">Belongs to the UPF0718 family.</text>
</comment>
<dbReference type="PANTHER" id="PTHR34184:SF4">
    <property type="entry name" value="UPF0718 PROTEIN YCGR"/>
    <property type="match status" value="1"/>
</dbReference>
<keyword evidence="3" id="KW-1003">Cell membrane</keyword>
<gene>
    <name evidence="8" type="ORF">ACFPCV_23900</name>
</gene>
<accession>A0ABV9S6L2</accession>
<proteinExistence type="inferred from homology"/>
<dbReference type="Proteomes" id="UP001595859">
    <property type="component" value="Unassembled WGS sequence"/>
</dbReference>
<keyword evidence="5 7" id="KW-1133">Transmembrane helix</keyword>
<comment type="subcellular location">
    <subcellularLocation>
        <location evidence="1">Cell membrane</location>
        <topology evidence="1">Multi-pass membrane protein</topology>
    </subcellularLocation>
</comment>
<feature type="transmembrane region" description="Helical" evidence="7">
    <location>
        <begin position="125"/>
        <end position="148"/>
    </location>
</feature>
<evidence type="ECO:0000256" key="6">
    <source>
        <dbReference type="ARBA" id="ARBA00023136"/>
    </source>
</evidence>
<evidence type="ECO:0000256" key="4">
    <source>
        <dbReference type="ARBA" id="ARBA00022692"/>
    </source>
</evidence>
<dbReference type="InterPro" id="IPR052923">
    <property type="entry name" value="UPF0718"/>
</dbReference>
<protein>
    <submittedName>
        <fullName evidence="8">Permease</fullName>
    </submittedName>
</protein>
<name>A0ABV9S6L2_9PSEU</name>
<dbReference type="PANTHER" id="PTHR34184">
    <property type="entry name" value="UPF0718 PROTEIN YCGR"/>
    <property type="match status" value="1"/>
</dbReference>
<sequence>MTETVRESPPRRRITSLEILCALLVLAIIGQSWLTDLLDAKAVQTGATIFVAVCVQALPFLVIGVLISGAIAAFVSADRLRRVLPKRAALAVPVAGVAGMALPNCECAAVPVARRLIQQEVPPSVAVTFLLAAPAVNPIVLVATAVAFPGEPRMVLARFLGSLATAVVMGWIWARFGRMEWFAERVLRRLPEHHDNRGRWGVFFETARQDLVDAGGFLVIGGLTAAVLNVVVPRSWTDALGEQVLLGVFVMAVLAVVLALCSEADAFVVASLSTMPLLPKLVFLVVGPAIDIKLFMLQAGTLGRRFAVRFAPMTFAVATLCAVVVGIVVLPA</sequence>
<evidence type="ECO:0000256" key="5">
    <source>
        <dbReference type="ARBA" id="ARBA00022989"/>
    </source>
</evidence>
<feature type="transmembrane region" description="Helical" evidence="7">
    <location>
        <begin position="306"/>
        <end position="330"/>
    </location>
</feature>
<reference evidence="9" key="1">
    <citation type="journal article" date="2019" name="Int. J. Syst. Evol. Microbiol.">
        <title>The Global Catalogue of Microorganisms (GCM) 10K type strain sequencing project: providing services to taxonomists for standard genome sequencing and annotation.</title>
        <authorList>
            <consortium name="The Broad Institute Genomics Platform"/>
            <consortium name="The Broad Institute Genome Sequencing Center for Infectious Disease"/>
            <person name="Wu L."/>
            <person name="Ma J."/>
        </authorList>
    </citation>
    <scope>NUCLEOTIDE SEQUENCE [LARGE SCALE GENOMIC DNA]</scope>
    <source>
        <strain evidence="9">ZS-22-S1</strain>
    </source>
</reference>
<feature type="transmembrane region" description="Helical" evidence="7">
    <location>
        <begin position="244"/>
        <end position="260"/>
    </location>
</feature>
<dbReference type="EMBL" id="JBHSIS010000010">
    <property type="protein sequence ID" value="MFC4856559.1"/>
    <property type="molecule type" value="Genomic_DNA"/>
</dbReference>
<feature type="transmembrane region" description="Helical" evidence="7">
    <location>
        <begin position="16"/>
        <end position="34"/>
    </location>
</feature>